<dbReference type="AlphaFoldDB" id="A0A0C2S1N2"/>
<accession>A0A0C2S1N2</accession>
<evidence type="ECO:0000313" key="1">
    <source>
        <dbReference type="EMBL" id="KIL47949.1"/>
    </source>
</evidence>
<name>A0A0C2S1N2_9BACL</name>
<proteinExistence type="predicted"/>
<organism evidence="1 2">
    <name type="scientific">Jeotgalibacillus campisalis</name>
    <dbReference type="NCBI Taxonomy" id="220754"/>
    <lineage>
        <taxon>Bacteria</taxon>
        <taxon>Bacillati</taxon>
        <taxon>Bacillota</taxon>
        <taxon>Bacilli</taxon>
        <taxon>Bacillales</taxon>
        <taxon>Caryophanaceae</taxon>
        <taxon>Jeotgalibacillus</taxon>
    </lineage>
</organism>
<comment type="caution">
    <text evidence="1">The sequence shown here is derived from an EMBL/GenBank/DDBJ whole genome shotgun (WGS) entry which is preliminary data.</text>
</comment>
<dbReference type="RefSeq" id="WP_156969500.1">
    <property type="nucleotide sequence ID" value="NZ_JXRR01000014.1"/>
</dbReference>
<gene>
    <name evidence="1" type="ORF">KR50_21160</name>
</gene>
<sequence length="54" mass="6576">MGLVFIQYIEQKYYLTKYPFNVCFLCYIIVTYINEIDEQWLKGVEYHILINAAF</sequence>
<dbReference type="PATRIC" id="fig|220754.4.peg.2133"/>
<reference evidence="1 2" key="1">
    <citation type="submission" date="2015-01" db="EMBL/GenBank/DDBJ databases">
        <title>Jeotgalibacillus campisalis genome sequencing.</title>
        <authorList>
            <person name="Goh K.M."/>
            <person name="Chan K.-G."/>
            <person name="Yaakop A.S."/>
            <person name="Ee R."/>
            <person name="Gan H.M."/>
            <person name="Chan C.S."/>
        </authorList>
    </citation>
    <scope>NUCLEOTIDE SEQUENCE [LARGE SCALE GENOMIC DNA]</scope>
    <source>
        <strain evidence="1 2">SF-57</strain>
    </source>
</reference>
<evidence type="ECO:0000313" key="2">
    <source>
        <dbReference type="Proteomes" id="UP000031972"/>
    </source>
</evidence>
<dbReference type="Proteomes" id="UP000031972">
    <property type="component" value="Unassembled WGS sequence"/>
</dbReference>
<keyword evidence="2" id="KW-1185">Reference proteome</keyword>
<dbReference type="EMBL" id="JXRR01000014">
    <property type="protein sequence ID" value="KIL47949.1"/>
    <property type="molecule type" value="Genomic_DNA"/>
</dbReference>
<protein>
    <submittedName>
        <fullName evidence="1">Uncharacterized protein</fullName>
    </submittedName>
</protein>